<dbReference type="EMBL" id="JBHSJJ010000009">
    <property type="protein sequence ID" value="MFC4873252.1"/>
    <property type="molecule type" value="Genomic_DNA"/>
</dbReference>
<organism evidence="1 2">
    <name type="scientific">Negadavirga shengliensis</name>
    <dbReference type="NCBI Taxonomy" id="1389218"/>
    <lineage>
        <taxon>Bacteria</taxon>
        <taxon>Pseudomonadati</taxon>
        <taxon>Bacteroidota</taxon>
        <taxon>Cytophagia</taxon>
        <taxon>Cytophagales</taxon>
        <taxon>Cyclobacteriaceae</taxon>
        <taxon>Negadavirga</taxon>
    </lineage>
</organism>
<reference evidence="2" key="1">
    <citation type="journal article" date="2019" name="Int. J. Syst. Evol. Microbiol.">
        <title>The Global Catalogue of Microorganisms (GCM) 10K type strain sequencing project: providing services to taxonomists for standard genome sequencing and annotation.</title>
        <authorList>
            <consortium name="The Broad Institute Genomics Platform"/>
            <consortium name="The Broad Institute Genome Sequencing Center for Infectious Disease"/>
            <person name="Wu L."/>
            <person name="Ma J."/>
        </authorList>
    </citation>
    <scope>NUCLEOTIDE SEQUENCE [LARGE SCALE GENOMIC DNA]</scope>
    <source>
        <strain evidence="2">CGMCC 4.7466</strain>
    </source>
</reference>
<evidence type="ECO:0000313" key="1">
    <source>
        <dbReference type="EMBL" id="MFC4873252.1"/>
    </source>
</evidence>
<protein>
    <submittedName>
        <fullName evidence="1">Uncharacterized protein</fullName>
    </submittedName>
</protein>
<keyword evidence="2" id="KW-1185">Reference proteome</keyword>
<evidence type="ECO:0000313" key="2">
    <source>
        <dbReference type="Proteomes" id="UP001595818"/>
    </source>
</evidence>
<dbReference type="RefSeq" id="WP_377065922.1">
    <property type="nucleotide sequence ID" value="NZ_JBHSJJ010000009.1"/>
</dbReference>
<accession>A0ABV9T411</accession>
<gene>
    <name evidence="1" type="ORF">ACFPFU_16245</name>
</gene>
<name>A0ABV9T411_9BACT</name>
<proteinExistence type="predicted"/>
<sequence>MIAGNDLLYVPTTRQLGEMQFEPLTVNGTTYSAEEQRKMFDEYINQDSHLSSRRGMYAVRNAVQLPIVGRVDFSFMQDFFINVGGKRNTLQLRADIFNFSNMINNNWGVGQIIINESPIGIVDMDPVTNVPTYQVNPMRENLPSSSFTRTANIGDVWQMQLGVRYIFN</sequence>
<dbReference type="Proteomes" id="UP001595818">
    <property type="component" value="Unassembled WGS sequence"/>
</dbReference>
<comment type="caution">
    <text evidence="1">The sequence shown here is derived from an EMBL/GenBank/DDBJ whole genome shotgun (WGS) entry which is preliminary data.</text>
</comment>